<dbReference type="InterPro" id="IPR011993">
    <property type="entry name" value="PH-like_dom_sf"/>
</dbReference>
<feature type="compositionally biased region" description="Polar residues" evidence="6">
    <location>
        <begin position="137"/>
        <end position="149"/>
    </location>
</feature>
<sequence>MRSTNPAVSYRHEPGRYSSLSPLRGPTVTAISDVCDKTVVRIRRTGVQQERIRVVCTTRRQHVSRMVAVSDVCHTLPSLRKHVTVISFPPKMERSQIVNTMGSSDHIQEQTYIQAPSFVQSQNYDYKTNSSSSIYCRSPNSTPYGSASQPLHKKGTLRNGDVLKRSRVQTTYELSQDILDKQIEVLERKYGGDRARSAALTIQRAFRRYTLLKKFAAITAMAKAEKRISRRLPAGGDDRSPTPATEQSCNEYAYTFENHDCNSARMMPVRSMSLRERRHIDNMQIPRSQSGTPTVCWENYSSSSLQHYYSPAESKSDTSTQVTPSSSSCNTPGSSSNGYMRSRNSLSSRKVPPEVPKRTSSISSKSMEPNRQKCNGLIKTTENGSLSSVQSSGSDSSVSTERLHCEYANSPIWKRKGGSASEYAEPALETSLGNISNVSSTYTLVERAAEQQTPNSYKISETIRKRQYRVGLNLFNKKPEKGIAYLIRRGFLESSPQGVARFLISRKGLSKQMIGEYLGNLQSPFCMAVLECFAAELDLSGMQVDVALRKFQQHFRMPGEAQKIERLMEIFSQRYCQCNVDIVGKLRSPDTIFVLAFAIIMLNTDLHTPSIKPERRMRCDDFIKNLRGIDDCGDIDSNMLTGIYDRVKANEFKPGSDHVTQVLKVQSTIVGKKPNMALPHRRLVCYCRLYEIPDIYKKERPGVHQREVFLFNDLLVITKILSKKKSSVTYTFRNSYPLCGMVVTLFDVPHYPYGIRLSQRVDQKVLVTFNARNEHDRCKFAEDLKEAVSEMDEMENLRIEAELERQKSNRGGGRTGTENRDSGVADVEVFPYQCPCSQMPSANMNEEDVQHDQQIKRSALSNSLIDIHEQFAGEKAQRRGSVGSLDSGMSVSFQSTSASSCSRSDKLAGKQLGKAGIHNHQGFLGGIFNKKASGGQPKLTEV</sequence>
<dbReference type="PANTHER" id="PTHR10663:SF342">
    <property type="entry name" value="FI21420P1"/>
    <property type="match status" value="1"/>
</dbReference>
<dbReference type="Pfam" id="PF01369">
    <property type="entry name" value="Sec7"/>
    <property type="match status" value="1"/>
</dbReference>
<dbReference type="InterPro" id="IPR000904">
    <property type="entry name" value="Sec7_dom"/>
</dbReference>
<evidence type="ECO:0000256" key="2">
    <source>
        <dbReference type="ARBA" id="ARBA00006248"/>
    </source>
</evidence>
<dbReference type="PROSITE" id="PS50190">
    <property type="entry name" value="SEC7"/>
    <property type="match status" value="1"/>
</dbReference>
<dbReference type="InterPro" id="IPR035999">
    <property type="entry name" value="Sec7_dom_sf"/>
</dbReference>
<keyword evidence="9" id="KW-1185">Reference proteome</keyword>
<evidence type="ECO:0000256" key="1">
    <source>
        <dbReference type="ARBA" id="ARBA00004496"/>
    </source>
</evidence>
<dbReference type="GO" id="GO:0032012">
    <property type="term" value="P:regulation of ARF protein signal transduction"/>
    <property type="evidence" value="ECO:0007669"/>
    <property type="project" value="InterPro"/>
</dbReference>
<evidence type="ECO:0000313" key="9">
    <source>
        <dbReference type="Proteomes" id="UP001153712"/>
    </source>
</evidence>
<dbReference type="FunFam" id="1.10.1000.11:FF:000009">
    <property type="entry name" value="IQ motif and SEC7 domain-containing protein"/>
    <property type="match status" value="1"/>
</dbReference>
<dbReference type="CDD" id="cd13318">
    <property type="entry name" value="PH_IQSEC"/>
    <property type="match status" value="1"/>
</dbReference>
<evidence type="ECO:0000259" key="7">
    <source>
        <dbReference type="PROSITE" id="PS50190"/>
    </source>
</evidence>
<dbReference type="EMBL" id="OU900103">
    <property type="protein sequence ID" value="CAG9855540.1"/>
    <property type="molecule type" value="Genomic_DNA"/>
</dbReference>
<keyword evidence="3" id="KW-0963">Cytoplasm</keyword>
<gene>
    <name evidence="8" type="ORF">PHYEVI_LOCUS1988</name>
</gene>
<evidence type="ECO:0000256" key="4">
    <source>
        <dbReference type="ARBA" id="ARBA00022553"/>
    </source>
</evidence>
<feature type="domain" description="SEC7" evidence="7">
    <location>
        <begin position="464"/>
        <end position="650"/>
    </location>
</feature>
<dbReference type="CDD" id="cd00171">
    <property type="entry name" value="Sec7"/>
    <property type="match status" value="1"/>
</dbReference>
<feature type="region of interest" description="Disordered" evidence="6">
    <location>
        <begin position="137"/>
        <end position="159"/>
    </location>
</feature>
<evidence type="ECO:0000256" key="6">
    <source>
        <dbReference type="SAM" id="MobiDB-lite"/>
    </source>
</evidence>
<keyword evidence="4" id="KW-0597">Phosphoprotein</keyword>
<dbReference type="SUPFAM" id="SSF50729">
    <property type="entry name" value="PH domain-like"/>
    <property type="match status" value="1"/>
</dbReference>
<dbReference type="SUPFAM" id="SSF48425">
    <property type="entry name" value="Sec7 domain"/>
    <property type="match status" value="1"/>
</dbReference>
<name>A0A9N9TCA2_PHYSR</name>
<dbReference type="AlphaFoldDB" id="A0A9N9TCA2"/>
<dbReference type="InterPro" id="IPR033742">
    <property type="entry name" value="IQSEC_PH"/>
</dbReference>
<dbReference type="InterPro" id="IPR023394">
    <property type="entry name" value="Sec7_C_sf"/>
</dbReference>
<protein>
    <recommendedName>
        <fullName evidence="7">SEC7 domain-containing protein</fullName>
    </recommendedName>
</protein>
<dbReference type="PANTHER" id="PTHR10663">
    <property type="entry name" value="GUANYL-NUCLEOTIDE EXCHANGE FACTOR"/>
    <property type="match status" value="1"/>
</dbReference>
<dbReference type="OrthoDB" id="430364at2759"/>
<feature type="compositionally biased region" description="Polar residues" evidence="6">
    <location>
        <begin position="358"/>
        <end position="383"/>
    </location>
</feature>
<proteinExistence type="inferred from homology"/>
<dbReference type="Proteomes" id="UP001153712">
    <property type="component" value="Chromosome 10"/>
</dbReference>
<dbReference type="Gene3D" id="1.10.220.20">
    <property type="match status" value="1"/>
</dbReference>
<feature type="region of interest" description="Disordered" evidence="6">
    <location>
        <begin position="229"/>
        <end position="248"/>
    </location>
</feature>
<feature type="compositionally biased region" description="Low complexity" evidence="6">
    <location>
        <begin position="323"/>
        <end position="338"/>
    </location>
</feature>
<feature type="region of interest" description="Disordered" evidence="6">
    <location>
        <begin position="310"/>
        <end position="401"/>
    </location>
</feature>
<dbReference type="SMART" id="SM00222">
    <property type="entry name" value="Sec7"/>
    <property type="match status" value="1"/>
</dbReference>
<dbReference type="GO" id="GO:0005737">
    <property type="term" value="C:cytoplasm"/>
    <property type="evidence" value="ECO:0007669"/>
    <property type="project" value="UniProtKB-SubCell"/>
</dbReference>
<organism evidence="8 9">
    <name type="scientific">Phyllotreta striolata</name>
    <name type="common">Striped flea beetle</name>
    <name type="synonym">Crioceris striolata</name>
    <dbReference type="NCBI Taxonomy" id="444603"/>
    <lineage>
        <taxon>Eukaryota</taxon>
        <taxon>Metazoa</taxon>
        <taxon>Ecdysozoa</taxon>
        <taxon>Arthropoda</taxon>
        <taxon>Hexapoda</taxon>
        <taxon>Insecta</taxon>
        <taxon>Pterygota</taxon>
        <taxon>Neoptera</taxon>
        <taxon>Endopterygota</taxon>
        <taxon>Coleoptera</taxon>
        <taxon>Polyphaga</taxon>
        <taxon>Cucujiformia</taxon>
        <taxon>Chrysomeloidea</taxon>
        <taxon>Chrysomelidae</taxon>
        <taxon>Galerucinae</taxon>
        <taxon>Alticini</taxon>
        <taxon>Phyllotreta</taxon>
    </lineage>
</organism>
<evidence type="ECO:0000256" key="3">
    <source>
        <dbReference type="ARBA" id="ARBA00022490"/>
    </source>
</evidence>
<dbReference type="Pfam" id="PF16453">
    <property type="entry name" value="IQ_SEC7_PH"/>
    <property type="match status" value="1"/>
</dbReference>
<dbReference type="Gene3D" id="1.10.1000.11">
    <property type="entry name" value="Arf Nucleotide-binding Site Opener,domain 2"/>
    <property type="match status" value="1"/>
</dbReference>
<dbReference type="GO" id="GO:0005085">
    <property type="term" value="F:guanyl-nucleotide exchange factor activity"/>
    <property type="evidence" value="ECO:0007669"/>
    <property type="project" value="InterPro"/>
</dbReference>
<comment type="similarity">
    <text evidence="2">Belongs to the BRAG family.</text>
</comment>
<accession>A0A9N9TCA2</accession>
<evidence type="ECO:0000256" key="5">
    <source>
        <dbReference type="ARBA" id="ARBA00023054"/>
    </source>
</evidence>
<dbReference type="GO" id="GO:0030036">
    <property type="term" value="P:actin cytoskeleton organization"/>
    <property type="evidence" value="ECO:0007669"/>
    <property type="project" value="TreeGrafter"/>
</dbReference>
<keyword evidence="5" id="KW-0175">Coiled coil</keyword>
<dbReference type="FunFam" id="2.30.29.30:FF:000004">
    <property type="entry name" value="IQ motif and SEC7 domain-containing protein 1"/>
    <property type="match status" value="1"/>
</dbReference>
<evidence type="ECO:0000313" key="8">
    <source>
        <dbReference type="EMBL" id="CAG9855540.1"/>
    </source>
</evidence>
<reference evidence="8" key="1">
    <citation type="submission" date="2022-01" db="EMBL/GenBank/DDBJ databases">
        <authorList>
            <person name="King R."/>
        </authorList>
    </citation>
    <scope>NUCLEOTIDE SEQUENCE</scope>
</reference>
<comment type="subcellular location">
    <subcellularLocation>
        <location evidence="1">Cytoplasm</location>
    </subcellularLocation>
</comment>
<dbReference type="Gene3D" id="2.30.29.30">
    <property type="entry name" value="Pleckstrin-homology domain (PH domain)/Phosphotyrosine-binding domain (PTB)"/>
    <property type="match status" value="1"/>
</dbReference>
<feature type="compositionally biased region" description="Low complexity" evidence="6">
    <location>
        <begin position="384"/>
        <end position="399"/>
    </location>
</feature>
<dbReference type="FunFam" id="1.10.220.20:FF:000001">
    <property type="entry name" value="IQ motif and SEC7 domain-containing protein 1"/>
    <property type="match status" value="1"/>
</dbReference>